<feature type="compositionally biased region" description="Polar residues" evidence="2">
    <location>
        <begin position="159"/>
        <end position="173"/>
    </location>
</feature>
<feature type="compositionally biased region" description="Low complexity" evidence="2">
    <location>
        <begin position="35"/>
        <end position="48"/>
    </location>
</feature>
<reference evidence="4" key="1">
    <citation type="journal article" date="2022" name="IScience">
        <title>Evolution of zygomycete secretomes and the origins of terrestrial fungal ecologies.</title>
        <authorList>
            <person name="Chang Y."/>
            <person name="Wang Y."/>
            <person name="Mondo S."/>
            <person name="Ahrendt S."/>
            <person name="Andreopoulos W."/>
            <person name="Barry K."/>
            <person name="Beard J."/>
            <person name="Benny G.L."/>
            <person name="Blankenship S."/>
            <person name="Bonito G."/>
            <person name="Cuomo C."/>
            <person name="Desiro A."/>
            <person name="Gervers K.A."/>
            <person name="Hundley H."/>
            <person name="Kuo A."/>
            <person name="LaButti K."/>
            <person name="Lang B.F."/>
            <person name="Lipzen A."/>
            <person name="O'Donnell K."/>
            <person name="Pangilinan J."/>
            <person name="Reynolds N."/>
            <person name="Sandor L."/>
            <person name="Smith M.E."/>
            <person name="Tsang A."/>
            <person name="Grigoriev I.V."/>
            <person name="Stajich J.E."/>
            <person name="Spatafora J.W."/>
        </authorList>
    </citation>
    <scope>NUCLEOTIDE SEQUENCE</scope>
    <source>
        <strain evidence="4">RSA 2281</strain>
    </source>
</reference>
<sequence>MPSRKRSSKRKQKKSNPDPGSSSRIPVEEIAAVPTQSEQQTTEQQSADTEQDTDDTVKQYLRNSEQHDDDETEQQDDDNTEKDIYDPEQNDDGNYEKISSSAADEPSTSTTAPPPPAGESFTSTTTSPPAGEPSTSTTAPPITGESSTSTAAPPPLATGDTTSGTSQPTNQRQGGPDKRFFFIRGTGEIYLELDESIIKHGRYGYKHRVRVGAQPHPVDESSNQSREASATTPPTSTSSPTTSSTSTRRRPSSSRLARYIRLFIIIFIFYSSYTLVKRVYNLTYTVITSPPNVPAYQQNEYGCEYVDPLGNIKLKTSNAFRSIIDNKFIHGLGRLQNYVPHWFQPDSEIHHDTKNEQQSSKLEDLKAKAKILKTNKKRTKKNYQDKLMESISSIENQGLEREQVLLSVTMKRDALLNEKQFRIYNTIKEMGNNENLVVTLIDIRDTITFQEAEKLPIYLSESFLQLNNKIGEMMKSLENGISTEEMDYFEDYDDYNI</sequence>
<gene>
    <name evidence="4" type="ORF">BDA99DRAFT_534394</name>
</gene>
<dbReference type="EMBL" id="JAIXMP010000006">
    <property type="protein sequence ID" value="KAI9271924.1"/>
    <property type="molecule type" value="Genomic_DNA"/>
</dbReference>
<evidence type="ECO:0000313" key="4">
    <source>
        <dbReference type="EMBL" id="KAI9271924.1"/>
    </source>
</evidence>
<dbReference type="Proteomes" id="UP001209540">
    <property type="component" value="Unassembled WGS sequence"/>
</dbReference>
<feature type="compositionally biased region" description="Low complexity" evidence="2">
    <location>
        <begin position="99"/>
        <end position="111"/>
    </location>
</feature>
<evidence type="ECO:0000256" key="2">
    <source>
        <dbReference type="SAM" id="MobiDB-lite"/>
    </source>
</evidence>
<feature type="compositionally biased region" description="Low complexity" evidence="2">
    <location>
        <begin position="231"/>
        <end position="246"/>
    </location>
</feature>
<feature type="region of interest" description="Disordered" evidence="2">
    <location>
        <begin position="215"/>
        <end position="251"/>
    </location>
</feature>
<feature type="region of interest" description="Disordered" evidence="2">
    <location>
        <begin position="1"/>
        <end position="179"/>
    </location>
</feature>
<feature type="compositionally biased region" description="Polar residues" evidence="2">
    <location>
        <begin position="220"/>
        <end position="230"/>
    </location>
</feature>
<proteinExistence type="predicted"/>
<organism evidence="4 5">
    <name type="scientific">Phascolomyces articulosus</name>
    <dbReference type="NCBI Taxonomy" id="60185"/>
    <lineage>
        <taxon>Eukaryota</taxon>
        <taxon>Fungi</taxon>
        <taxon>Fungi incertae sedis</taxon>
        <taxon>Mucoromycota</taxon>
        <taxon>Mucoromycotina</taxon>
        <taxon>Mucoromycetes</taxon>
        <taxon>Mucorales</taxon>
        <taxon>Lichtheimiaceae</taxon>
        <taxon>Phascolomyces</taxon>
    </lineage>
</organism>
<feature type="coiled-coil region" evidence="1">
    <location>
        <begin position="355"/>
        <end position="382"/>
    </location>
</feature>
<feature type="compositionally biased region" description="Polar residues" evidence="2">
    <location>
        <begin position="120"/>
        <end position="151"/>
    </location>
</feature>
<dbReference type="AlphaFoldDB" id="A0AAD5K6W9"/>
<keyword evidence="5" id="KW-1185">Reference proteome</keyword>
<name>A0AAD5K6W9_9FUNG</name>
<feature type="compositionally biased region" description="Basic residues" evidence="2">
    <location>
        <begin position="1"/>
        <end position="14"/>
    </location>
</feature>
<comment type="caution">
    <text evidence="4">The sequence shown here is derived from an EMBL/GenBank/DDBJ whole genome shotgun (WGS) entry which is preliminary data.</text>
</comment>
<keyword evidence="3" id="KW-1133">Transmembrane helix</keyword>
<keyword evidence="3" id="KW-0472">Membrane</keyword>
<feature type="compositionally biased region" description="Acidic residues" evidence="2">
    <location>
        <begin position="67"/>
        <end position="93"/>
    </location>
</feature>
<accession>A0AAD5K6W9</accession>
<protein>
    <submittedName>
        <fullName evidence="4">Uncharacterized protein</fullName>
    </submittedName>
</protein>
<keyword evidence="3" id="KW-0812">Transmembrane</keyword>
<keyword evidence="1" id="KW-0175">Coiled coil</keyword>
<evidence type="ECO:0000313" key="5">
    <source>
        <dbReference type="Proteomes" id="UP001209540"/>
    </source>
</evidence>
<reference evidence="4" key="2">
    <citation type="submission" date="2023-02" db="EMBL/GenBank/DDBJ databases">
        <authorList>
            <consortium name="DOE Joint Genome Institute"/>
            <person name="Mondo S.J."/>
            <person name="Chang Y."/>
            <person name="Wang Y."/>
            <person name="Ahrendt S."/>
            <person name="Andreopoulos W."/>
            <person name="Barry K."/>
            <person name="Beard J."/>
            <person name="Benny G.L."/>
            <person name="Blankenship S."/>
            <person name="Bonito G."/>
            <person name="Cuomo C."/>
            <person name="Desiro A."/>
            <person name="Gervers K.A."/>
            <person name="Hundley H."/>
            <person name="Kuo A."/>
            <person name="LaButti K."/>
            <person name="Lang B.F."/>
            <person name="Lipzen A."/>
            <person name="O'Donnell K."/>
            <person name="Pangilinan J."/>
            <person name="Reynolds N."/>
            <person name="Sandor L."/>
            <person name="Smith M.W."/>
            <person name="Tsang A."/>
            <person name="Grigoriev I.V."/>
            <person name="Stajich J.E."/>
            <person name="Spatafora J.W."/>
        </authorList>
    </citation>
    <scope>NUCLEOTIDE SEQUENCE</scope>
    <source>
        <strain evidence="4">RSA 2281</strain>
    </source>
</reference>
<feature type="transmembrane region" description="Helical" evidence="3">
    <location>
        <begin position="259"/>
        <end position="276"/>
    </location>
</feature>
<evidence type="ECO:0000256" key="1">
    <source>
        <dbReference type="SAM" id="Coils"/>
    </source>
</evidence>
<evidence type="ECO:0000256" key="3">
    <source>
        <dbReference type="SAM" id="Phobius"/>
    </source>
</evidence>